<accession>A0A3S4RJ05</accession>
<dbReference type="AlphaFoldDB" id="A0A3S4RJ05"/>
<gene>
    <name evidence="1" type="primary">acg</name>
    <name evidence="1" type="ORF">NCTC10485_03662</name>
</gene>
<evidence type="ECO:0000313" key="1">
    <source>
        <dbReference type="EMBL" id="VEG49354.1"/>
    </source>
</evidence>
<protein>
    <submittedName>
        <fullName evidence="1">NAD(P)H nitroreductase Acg</fullName>
        <ecNumber evidence="1">1.-.-.-</ecNumber>
    </submittedName>
</protein>
<dbReference type="InterPro" id="IPR000415">
    <property type="entry name" value="Nitroreductase-like"/>
</dbReference>
<reference evidence="1 2" key="1">
    <citation type="submission" date="2018-12" db="EMBL/GenBank/DDBJ databases">
        <authorList>
            <consortium name="Pathogen Informatics"/>
        </authorList>
    </citation>
    <scope>NUCLEOTIDE SEQUENCE [LARGE SCALE GENOMIC DNA]</scope>
    <source>
        <strain evidence="1 2">NCTC10485</strain>
    </source>
</reference>
<dbReference type="InterPro" id="IPR050627">
    <property type="entry name" value="Nitroreductase/BluB"/>
</dbReference>
<dbReference type="EC" id="1.-.-.-" evidence="1"/>
<keyword evidence="1" id="KW-0560">Oxidoreductase</keyword>
<dbReference type="Proteomes" id="UP000282551">
    <property type="component" value="Chromosome"/>
</dbReference>
<dbReference type="PANTHER" id="PTHR23026">
    <property type="entry name" value="NADPH NITROREDUCTASE"/>
    <property type="match status" value="1"/>
</dbReference>
<evidence type="ECO:0000313" key="2">
    <source>
        <dbReference type="Proteomes" id="UP000282551"/>
    </source>
</evidence>
<dbReference type="Gene3D" id="3.40.109.10">
    <property type="entry name" value="NADH Oxidase"/>
    <property type="match status" value="1"/>
</dbReference>
<dbReference type="OrthoDB" id="8156917at2"/>
<dbReference type="EMBL" id="LR134355">
    <property type="protein sequence ID" value="VEG49354.1"/>
    <property type="molecule type" value="Genomic_DNA"/>
</dbReference>
<sequence>MPRTIVDAEVIKQAVAVASRAPSLHNSQPWTWVADGPELQLFADRSRILRAADTAGREALISCGAMLDHLRIAMAAAGWQSFVERFPNPNDLSHLASVDFQRAGYVSDATRARATAILRRRTDRLPFSPPNDWDILRPVLHELVDSDAVHLHVIDDALRGELVEASRLTEALRRQDPDYQSELDWWTAPFELDEGIPRSALNSVPEADRVGINRAFPIDGPGERRAATGPDQARILVLSTPEDSREDALLAGEALSTVLLECTAVGLATCTVTHLTETEAGRTVIAELLGSTRSPQALVRVGRAPALEQAPAPTPRRQVTDVLKFRR</sequence>
<name>A0A3S4RJ05_MYCCI</name>
<proteinExistence type="predicted"/>
<keyword evidence="2" id="KW-1185">Reference proteome</keyword>
<dbReference type="GO" id="GO:0016491">
    <property type="term" value="F:oxidoreductase activity"/>
    <property type="evidence" value="ECO:0007669"/>
    <property type="project" value="UniProtKB-KW"/>
</dbReference>
<dbReference type="PANTHER" id="PTHR23026:SF123">
    <property type="entry name" value="NAD(P)H NITROREDUCTASE RV3131-RELATED"/>
    <property type="match status" value="1"/>
</dbReference>
<dbReference type="NCBIfam" id="NF047509">
    <property type="entry name" value="Rv3131_FMN_oxido"/>
    <property type="match status" value="1"/>
</dbReference>
<organism evidence="1 2">
    <name type="scientific">Mycolicibacterium chitae</name>
    <name type="common">Mycobacterium chitae</name>
    <dbReference type="NCBI Taxonomy" id="1792"/>
    <lineage>
        <taxon>Bacteria</taxon>
        <taxon>Bacillati</taxon>
        <taxon>Actinomycetota</taxon>
        <taxon>Actinomycetes</taxon>
        <taxon>Mycobacteriales</taxon>
        <taxon>Mycobacteriaceae</taxon>
        <taxon>Mycolicibacterium</taxon>
    </lineage>
</organism>
<dbReference type="SUPFAM" id="SSF55469">
    <property type="entry name" value="FMN-dependent nitroreductase-like"/>
    <property type="match status" value="1"/>
</dbReference>